<name>A0A2P2MUV7_RHIMU</name>
<accession>A0A2P2MUV7</accession>
<protein>
    <submittedName>
        <fullName evidence="1">MATE efflux family protein 4ic-like</fullName>
    </submittedName>
</protein>
<evidence type="ECO:0000313" key="1">
    <source>
        <dbReference type="EMBL" id="MBX34013.1"/>
    </source>
</evidence>
<dbReference type="AlphaFoldDB" id="A0A2P2MUV7"/>
<reference evidence="1" key="1">
    <citation type="submission" date="2018-02" db="EMBL/GenBank/DDBJ databases">
        <title>Rhizophora mucronata_Transcriptome.</title>
        <authorList>
            <person name="Meera S.P."/>
            <person name="Sreeshan A."/>
            <person name="Augustine A."/>
        </authorList>
    </citation>
    <scope>NUCLEOTIDE SEQUENCE</scope>
    <source>
        <tissue evidence="1">Leaf</tissue>
    </source>
</reference>
<dbReference type="EMBL" id="GGEC01053529">
    <property type="protein sequence ID" value="MBX34013.1"/>
    <property type="molecule type" value="Transcribed_RNA"/>
</dbReference>
<organism evidence="1">
    <name type="scientific">Rhizophora mucronata</name>
    <name type="common">Asiatic mangrove</name>
    <dbReference type="NCBI Taxonomy" id="61149"/>
    <lineage>
        <taxon>Eukaryota</taxon>
        <taxon>Viridiplantae</taxon>
        <taxon>Streptophyta</taxon>
        <taxon>Embryophyta</taxon>
        <taxon>Tracheophyta</taxon>
        <taxon>Spermatophyta</taxon>
        <taxon>Magnoliopsida</taxon>
        <taxon>eudicotyledons</taxon>
        <taxon>Gunneridae</taxon>
        <taxon>Pentapetalae</taxon>
        <taxon>rosids</taxon>
        <taxon>fabids</taxon>
        <taxon>Malpighiales</taxon>
        <taxon>Rhizophoraceae</taxon>
        <taxon>Rhizophora</taxon>
    </lineage>
</organism>
<sequence>MLFSKCCIPDGSFPLRQFLEFPGLSMHVKFLLCFLLASL</sequence>
<proteinExistence type="predicted"/>